<dbReference type="SMART" id="SM00181">
    <property type="entry name" value="EGF"/>
    <property type="match status" value="19"/>
</dbReference>
<dbReference type="InterPro" id="IPR036337">
    <property type="entry name" value="Matrilin_CC_sf"/>
</dbReference>
<dbReference type="Pfam" id="PF14670">
    <property type="entry name" value="FXa_inhibition"/>
    <property type="match status" value="18"/>
</dbReference>
<dbReference type="InterPro" id="IPR036465">
    <property type="entry name" value="vWFA_dom_sf"/>
</dbReference>
<dbReference type="InterPro" id="IPR049883">
    <property type="entry name" value="NOTCH1_EGF-like"/>
</dbReference>
<name>A0AAN7P6J4_MYCAM</name>
<keyword evidence="5" id="KW-0677">Repeat</keyword>
<dbReference type="PROSITE" id="PS01186">
    <property type="entry name" value="EGF_2"/>
    <property type="match status" value="15"/>
</dbReference>
<keyword evidence="4" id="KW-0732">Signal</keyword>
<dbReference type="FunFam" id="3.40.50.410:FF:000004">
    <property type="entry name" value="collagen alpha-6(VI) chain"/>
    <property type="match status" value="1"/>
</dbReference>
<evidence type="ECO:0000256" key="2">
    <source>
        <dbReference type="ARBA" id="ARBA00022525"/>
    </source>
</evidence>
<evidence type="ECO:0000256" key="4">
    <source>
        <dbReference type="ARBA" id="ARBA00022729"/>
    </source>
</evidence>
<dbReference type="InterPro" id="IPR019466">
    <property type="entry name" value="Matrilin_CC_trimer"/>
</dbReference>
<feature type="domain" description="EGF-like" evidence="10">
    <location>
        <begin position="330"/>
        <end position="370"/>
    </location>
</feature>
<organism evidence="12 13">
    <name type="scientific">Mycteria americana</name>
    <name type="common">Wood stork</name>
    <dbReference type="NCBI Taxonomy" id="33587"/>
    <lineage>
        <taxon>Eukaryota</taxon>
        <taxon>Metazoa</taxon>
        <taxon>Chordata</taxon>
        <taxon>Craniata</taxon>
        <taxon>Vertebrata</taxon>
        <taxon>Euteleostomi</taxon>
        <taxon>Archelosauria</taxon>
        <taxon>Archosauria</taxon>
        <taxon>Dinosauria</taxon>
        <taxon>Saurischia</taxon>
        <taxon>Theropoda</taxon>
        <taxon>Coelurosauria</taxon>
        <taxon>Aves</taxon>
        <taxon>Neognathae</taxon>
        <taxon>Neoaves</taxon>
        <taxon>Aequornithes</taxon>
        <taxon>Ciconiiformes</taxon>
        <taxon>Ciconiidae</taxon>
        <taxon>Mycteria</taxon>
    </lineage>
</organism>
<feature type="domain" description="VWFA" evidence="11">
    <location>
        <begin position="1153"/>
        <end position="1328"/>
    </location>
</feature>
<dbReference type="PANTHER" id="PTHR47333:SF4">
    <property type="entry name" value="EGF-LIKE DOMAIN-CONTAINING PROTEIN"/>
    <property type="match status" value="1"/>
</dbReference>
<dbReference type="SMART" id="SM00327">
    <property type="entry name" value="VWA"/>
    <property type="match status" value="2"/>
</dbReference>
<evidence type="ECO:0000256" key="9">
    <source>
        <dbReference type="PROSITE-ProRule" id="PRU00076"/>
    </source>
</evidence>
<comment type="caution">
    <text evidence="9">Lacks conserved residue(s) required for the propagation of feature annotation.</text>
</comment>
<dbReference type="GO" id="GO:0005576">
    <property type="term" value="C:extracellular region"/>
    <property type="evidence" value="ECO:0007669"/>
    <property type="project" value="UniProtKB-SubCell"/>
</dbReference>
<sequence length="1406" mass="157800">MMHLATGTMTGLAIQYAVNIAFSESEGARPLKQNVPRIIMIVTDGRPQDPVAEIATKARNSGILIFAIGVGRVDMNTLKSIGSEPHEEHVFLVANFSQIETLTSAFQTKLCVPHMCSTVEHRCDHFCINTPGSYVCRCKQGYILNADQKTCSTQDLCAVEKHACEQICVNTPGSYVCQCYEGYELDANGKNCVVVSQTTKLVKGLEGTSCEEQLRTLCLSSLEKRRLRGDVIALYSFLRRGSGEGGADLFSLVCSDRTCGNGSKPRQGRFRLDIRKHFFAERVVKHWNRLPREVVNAPSLMNLEHIRGNECAVTVLGVEGIAMGLLYTQVVDYCALDNQGCQHECVNTEDSYYCRCHPGFILNPDKRTCRRPDYCAFQDHGCEQECVNTDDSYFCRCQEGFRLNPDKKTCKRVDHCAESNHGCEQLCLNTDGSYVCQCSEGFVINEDLKTCTRIDYCALSDHGCEHLCVNGDRSYTCQCFEGYRLRNDGKTCKRWSNAGHNYKLGEEWLESSPAERDQGVLVDSRLSVSQQCALAAKRANRILGCIKHTITSRSKERRATKLVKGLEGMSCEERLRTLGLSSLEKRRLRGDLIALYSFLRRGSREGRCLGNPCKNVCKSVNHGCEHICVSADNSYVCKCREGFILREDGKTCRNKDICSSVDHGCEHVCVNTDESYICQCYEGFALREDGKTCRNKDVCNSVNHGCEHVCVNTDESYICQCYEGFALREDGKTCRNKDVCNSVNHGCEHVCVNTDESYICQCYEGFALREDGKTCKNKDICSSVDHGCEHVCVNTDESYICQCYEGFALREDGKTCRNKDVCNSVNHGCEHVCVNTDSSYICQCYEGFVLREDKKTCKNKDICKSVSHGCEHLCVNNDDSYTCQCHAGFALRQDGKTCRSKDICKSVNHGCEHACVNTGDSFICKCQEGFLLREDGKTCKNKDLCKSVNHGCEHVCVNTDDSYICKCHDGFLLREDGKTCRNKDVCNSVNHGCEQVCVNTEDSYICKCREKFILKEDGKTCRYKDVCNSVDHGCEHICVNTDDSYICQCHEDFILKDDGKTCRNKDLCKSIDHGCEHMCINNNNSYSCQCHEGFLLRQDGKTCRNKDVCKSVAHGCEHICVNNDDSYICKCQEGYVLKEDQKTCRTCTEGPLDLVFVIDGSKSLGEDNFEIVKQFVSGILDSLEISPKAARVGLLQYSTEVRTEFTLRQFSSAKDMKKAVSQMKYMGRGSMTGLALKQMFERSFTETEGARPFSANVPRISIVFTDGRAQDEVSEWAARAKQNGIIIYAIGIGKAIEEELLEIASEPSYKHLFYAEDFTAMEDISEELRARICEGPESTTIAITDVIACPHLAIQHKYLFEESQTHSTTAKASKDKDQCKCENLVTFQNYATNEVRKLTQRYILSE</sequence>
<keyword evidence="2" id="KW-0964">Secreted</keyword>
<dbReference type="InterPro" id="IPR002035">
    <property type="entry name" value="VWF_A"/>
</dbReference>
<evidence type="ECO:0000256" key="3">
    <source>
        <dbReference type="ARBA" id="ARBA00022536"/>
    </source>
</evidence>
<dbReference type="EMBL" id="JAUNZN010000002">
    <property type="protein sequence ID" value="KAK4827497.1"/>
    <property type="molecule type" value="Genomic_DNA"/>
</dbReference>
<dbReference type="Gene3D" id="3.40.50.410">
    <property type="entry name" value="von Willebrand factor, type A domain"/>
    <property type="match status" value="2"/>
</dbReference>
<accession>A0AAN7P6J4</accession>
<dbReference type="GO" id="GO:0005509">
    <property type="term" value="F:calcium ion binding"/>
    <property type="evidence" value="ECO:0007669"/>
    <property type="project" value="InterPro"/>
</dbReference>
<evidence type="ECO:0000313" key="12">
    <source>
        <dbReference type="EMBL" id="KAK4827497.1"/>
    </source>
</evidence>
<dbReference type="SUPFAM" id="SSF53300">
    <property type="entry name" value="vWA-like"/>
    <property type="match status" value="2"/>
</dbReference>
<comment type="subcellular location">
    <subcellularLocation>
        <location evidence="1">Secreted</location>
    </subcellularLocation>
</comment>
<proteinExistence type="predicted"/>
<dbReference type="PROSITE" id="PS50026">
    <property type="entry name" value="EGF_3"/>
    <property type="match status" value="1"/>
</dbReference>
<dbReference type="FunFam" id="2.10.25.10:FF:000041">
    <property type="entry name" value="matrilin-2 isoform X1"/>
    <property type="match status" value="15"/>
</dbReference>
<dbReference type="InterPro" id="IPR052080">
    <property type="entry name" value="vWF_C/EGF_Fibrillin"/>
</dbReference>
<dbReference type="Gene3D" id="1.20.5.30">
    <property type="match status" value="1"/>
</dbReference>
<feature type="domain" description="VWFA" evidence="11">
    <location>
        <begin position="1"/>
        <end position="106"/>
    </location>
</feature>
<keyword evidence="8" id="KW-0325">Glycoprotein</keyword>
<dbReference type="Pfam" id="PF10393">
    <property type="entry name" value="Matrilin_ccoil"/>
    <property type="match status" value="1"/>
</dbReference>
<dbReference type="Pfam" id="PF07645">
    <property type="entry name" value="EGF_CA"/>
    <property type="match status" value="1"/>
</dbReference>
<dbReference type="InterPro" id="IPR000742">
    <property type="entry name" value="EGF"/>
</dbReference>
<evidence type="ECO:0000256" key="8">
    <source>
        <dbReference type="ARBA" id="ARBA00023180"/>
    </source>
</evidence>
<keyword evidence="13" id="KW-1185">Reference proteome</keyword>
<dbReference type="SUPFAM" id="SSF57196">
    <property type="entry name" value="EGF/Laminin"/>
    <property type="match status" value="2"/>
</dbReference>
<evidence type="ECO:0000259" key="10">
    <source>
        <dbReference type="PROSITE" id="PS50026"/>
    </source>
</evidence>
<dbReference type="SUPFAM" id="SSF57184">
    <property type="entry name" value="Growth factor receptor domain"/>
    <property type="match status" value="6"/>
</dbReference>
<dbReference type="PROSITE" id="PS50234">
    <property type="entry name" value="VWFA"/>
    <property type="match status" value="2"/>
</dbReference>
<evidence type="ECO:0000256" key="6">
    <source>
        <dbReference type="ARBA" id="ARBA00023054"/>
    </source>
</evidence>
<dbReference type="SMART" id="SM00179">
    <property type="entry name" value="EGF_CA"/>
    <property type="match status" value="19"/>
</dbReference>
<dbReference type="InterPro" id="IPR001881">
    <property type="entry name" value="EGF-like_Ca-bd_dom"/>
</dbReference>
<dbReference type="Pfam" id="PF00092">
    <property type="entry name" value="VWA"/>
    <property type="match status" value="2"/>
</dbReference>
<dbReference type="InterPro" id="IPR000152">
    <property type="entry name" value="EGF-type_Asp/Asn_hydroxyl_site"/>
</dbReference>
<evidence type="ECO:0000256" key="1">
    <source>
        <dbReference type="ARBA" id="ARBA00004613"/>
    </source>
</evidence>
<dbReference type="PROSITE" id="PS00010">
    <property type="entry name" value="ASX_HYDROXYL"/>
    <property type="match status" value="5"/>
</dbReference>
<protein>
    <recommendedName>
        <fullName evidence="14">Matrilin-2</fullName>
    </recommendedName>
</protein>
<comment type="caution">
    <text evidence="12">The sequence shown here is derived from an EMBL/GenBank/DDBJ whole genome shotgun (WGS) entry which is preliminary data.</text>
</comment>
<keyword evidence="3 9" id="KW-0245">EGF-like domain</keyword>
<dbReference type="PRINTS" id="PR00453">
    <property type="entry name" value="VWFADOMAIN"/>
</dbReference>
<gene>
    <name evidence="12" type="ORF">QYF61_018797</name>
</gene>
<keyword evidence="7" id="KW-1015">Disulfide bond</keyword>
<evidence type="ECO:0000256" key="5">
    <source>
        <dbReference type="ARBA" id="ARBA00022737"/>
    </source>
</evidence>
<keyword evidence="6" id="KW-0175">Coiled coil</keyword>
<evidence type="ECO:0000259" key="11">
    <source>
        <dbReference type="PROSITE" id="PS50234"/>
    </source>
</evidence>
<dbReference type="Proteomes" id="UP001333110">
    <property type="component" value="Unassembled WGS sequence"/>
</dbReference>
<dbReference type="FunFam" id="2.10.25.10:FF:000240">
    <property type="entry name" value="Vitamin K-dependent protein S"/>
    <property type="match status" value="1"/>
</dbReference>
<evidence type="ECO:0000313" key="13">
    <source>
        <dbReference type="Proteomes" id="UP001333110"/>
    </source>
</evidence>
<evidence type="ECO:0000256" key="7">
    <source>
        <dbReference type="ARBA" id="ARBA00023157"/>
    </source>
</evidence>
<reference evidence="12 13" key="1">
    <citation type="journal article" date="2023" name="J. Hered.">
        <title>Chromosome-level genome of the wood stork (Mycteria americana) provides insight into avian chromosome evolution.</title>
        <authorList>
            <person name="Flamio R. Jr."/>
            <person name="Ramstad K.M."/>
        </authorList>
    </citation>
    <scope>NUCLEOTIDE SEQUENCE [LARGE SCALE GENOMIC DNA]</scope>
    <source>
        <strain evidence="12">JAX WOST 10</strain>
    </source>
</reference>
<dbReference type="InterPro" id="IPR009030">
    <property type="entry name" value="Growth_fac_rcpt_cys_sf"/>
</dbReference>
<dbReference type="Gene3D" id="2.10.25.10">
    <property type="entry name" value="Laminin"/>
    <property type="match status" value="19"/>
</dbReference>
<evidence type="ECO:0008006" key="14">
    <source>
        <dbReference type="Google" id="ProtNLM"/>
    </source>
</evidence>
<dbReference type="SMART" id="SM01279">
    <property type="entry name" value="Matrilin_ccoil"/>
    <property type="match status" value="1"/>
</dbReference>
<dbReference type="PANTHER" id="PTHR47333">
    <property type="entry name" value="VON WILLEBRAND FACTOR C AND EGF DOMAIN-CONTAINING PROTEIN"/>
    <property type="match status" value="1"/>
</dbReference>